<dbReference type="EMBL" id="JAJSOF020000017">
    <property type="protein sequence ID" value="KAJ4439455.1"/>
    <property type="molecule type" value="Genomic_DNA"/>
</dbReference>
<dbReference type="PANTHER" id="PTHR46060">
    <property type="entry name" value="MARINER MOS1 TRANSPOSASE-LIKE PROTEIN"/>
    <property type="match status" value="1"/>
</dbReference>
<protein>
    <recommendedName>
        <fullName evidence="3">Histone-lysine N-methyltransferase SETMAR</fullName>
    </recommendedName>
</protein>
<dbReference type="Proteomes" id="UP001148838">
    <property type="component" value="Unassembled WGS sequence"/>
</dbReference>
<evidence type="ECO:0000313" key="2">
    <source>
        <dbReference type="Proteomes" id="UP001148838"/>
    </source>
</evidence>
<proteinExistence type="predicted"/>
<keyword evidence="2" id="KW-1185">Reference proteome</keyword>
<evidence type="ECO:0008006" key="3">
    <source>
        <dbReference type="Google" id="ProtNLM"/>
    </source>
</evidence>
<accession>A0ABQ8T188</accession>
<gene>
    <name evidence="1" type="ORF">ANN_07579</name>
</gene>
<name>A0ABQ8T188_PERAM</name>
<dbReference type="InterPro" id="IPR052709">
    <property type="entry name" value="Transposase-MT_Hybrid"/>
</dbReference>
<comment type="caution">
    <text evidence="1">The sequence shown here is derived from an EMBL/GenBank/DDBJ whole genome shotgun (WGS) entry which is preliminary data.</text>
</comment>
<dbReference type="InterPro" id="IPR036397">
    <property type="entry name" value="RNaseH_sf"/>
</dbReference>
<reference evidence="1 2" key="1">
    <citation type="journal article" date="2022" name="Allergy">
        <title>Genome assembly and annotation of Periplaneta americana reveal a comprehensive cockroach allergen profile.</title>
        <authorList>
            <person name="Wang L."/>
            <person name="Xiong Q."/>
            <person name="Saelim N."/>
            <person name="Wang L."/>
            <person name="Nong W."/>
            <person name="Wan A.T."/>
            <person name="Shi M."/>
            <person name="Liu X."/>
            <person name="Cao Q."/>
            <person name="Hui J.H.L."/>
            <person name="Sookrung N."/>
            <person name="Leung T.F."/>
            <person name="Tungtrongchitr A."/>
            <person name="Tsui S.K.W."/>
        </authorList>
    </citation>
    <scope>NUCLEOTIDE SEQUENCE [LARGE SCALE GENOMIC DNA]</scope>
    <source>
        <strain evidence="1">PWHHKU_190912</strain>
    </source>
</reference>
<dbReference type="PANTHER" id="PTHR46060:SF1">
    <property type="entry name" value="MARINER MOS1 TRANSPOSASE-LIKE PROTEIN"/>
    <property type="match status" value="1"/>
</dbReference>
<organism evidence="1 2">
    <name type="scientific">Periplaneta americana</name>
    <name type="common">American cockroach</name>
    <name type="synonym">Blatta americana</name>
    <dbReference type="NCBI Taxonomy" id="6978"/>
    <lineage>
        <taxon>Eukaryota</taxon>
        <taxon>Metazoa</taxon>
        <taxon>Ecdysozoa</taxon>
        <taxon>Arthropoda</taxon>
        <taxon>Hexapoda</taxon>
        <taxon>Insecta</taxon>
        <taxon>Pterygota</taxon>
        <taxon>Neoptera</taxon>
        <taxon>Polyneoptera</taxon>
        <taxon>Dictyoptera</taxon>
        <taxon>Blattodea</taxon>
        <taxon>Blattoidea</taxon>
        <taxon>Blattidae</taxon>
        <taxon>Blattinae</taxon>
        <taxon>Periplaneta</taxon>
    </lineage>
</organism>
<evidence type="ECO:0000313" key="1">
    <source>
        <dbReference type="EMBL" id="KAJ4439455.1"/>
    </source>
</evidence>
<dbReference type="Gene3D" id="3.30.420.10">
    <property type="entry name" value="Ribonuclease H-like superfamily/Ribonuclease H"/>
    <property type="match status" value="1"/>
</dbReference>
<sequence>MEQPLPQHDNSRPHISALTTEHILCLGFAVVDYPQYSPNLSPSVFHLFPKLKEHLRGHLFVSDAVQTEVRLWFRRQREKFCSDGIKTLVTRWKKSVHRQGNYVEK</sequence>